<protein>
    <submittedName>
        <fullName evidence="5">GNAT family N-acetyltransferase</fullName>
    </submittedName>
    <submittedName>
        <fullName evidence="4">GNAT superfamily N-acetyltransferase</fullName>
    </submittedName>
</protein>
<dbReference type="GO" id="GO:0016747">
    <property type="term" value="F:acyltransferase activity, transferring groups other than amino-acyl groups"/>
    <property type="evidence" value="ECO:0007669"/>
    <property type="project" value="InterPro"/>
</dbReference>
<dbReference type="PANTHER" id="PTHR43800">
    <property type="entry name" value="PEPTIDYL-LYSINE N-ACETYLTRANSFERASE YJAB"/>
    <property type="match status" value="1"/>
</dbReference>
<evidence type="ECO:0000313" key="7">
    <source>
        <dbReference type="Proteomes" id="UP001238601"/>
    </source>
</evidence>
<reference evidence="4 7" key="2">
    <citation type="submission" date="2023-07" db="EMBL/GenBank/DDBJ databases">
        <title>Genomic Encyclopedia of Type Strains, Phase IV (KMG-IV): sequencing the most valuable type-strain genomes for metagenomic binning, comparative biology and taxonomic classification.</title>
        <authorList>
            <person name="Goeker M."/>
        </authorList>
    </citation>
    <scope>NUCLEOTIDE SEQUENCE [LARGE SCALE GENOMIC DNA]</scope>
    <source>
        <strain evidence="4 7">DSM 14432</strain>
    </source>
</reference>
<evidence type="ECO:0000313" key="6">
    <source>
        <dbReference type="Proteomes" id="UP000439914"/>
    </source>
</evidence>
<dbReference type="Proteomes" id="UP000439914">
    <property type="component" value="Unassembled WGS sequence"/>
</dbReference>
<dbReference type="RefSeq" id="WP_160767460.1">
    <property type="nucleotide sequence ID" value="NZ_JAUSWK010000003.1"/>
</dbReference>
<name>A0A6I4UCL1_9SPHN</name>
<dbReference type="SUPFAM" id="SSF55729">
    <property type="entry name" value="Acyl-CoA N-acyltransferases (Nat)"/>
    <property type="match status" value="1"/>
</dbReference>
<dbReference type="PANTHER" id="PTHR43800:SF1">
    <property type="entry name" value="PEPTIDYL-LYSINE N-ACETYLTRANSFERASE YJAB"/>
    <property type="match status" value="1"/>
</dbReference>
<organism evidence="5 6">
    <name type="scientific">Qipengyuania citrea</name>
    <dbReference type="NCBI Taxonomy" id="225971"/>
    <lineage>
        <taxon>Bacteria</taxon>
        <taxon>Pseudomonadati</taxon>
        <taxon>Pseudomonadota</taxon>
        <taxon>Alphaproteobacteria</taxon>
        <taxon>Sphingomonadales</taxon>
        <taxon>Erythrobacteraceae</taxon>
        <taxon>Qipengyuania</taxon>
    </lineage>
</organism>
<dbReference type="Proteomes" id="UP001238601">
    <property type="component" value="Unassembled WGS sequence"/>
</dbReference>
<keyword evidence="1 5" id="KW-0808">Transferase</keyword>
<dbReference type="EMBL" id="JAUSWK010000003">
    <property type="protein sequence ID" value="MDQ0566976.1"/>
    <property type="molecule type" value="Genomic_DNA"/>
</dbReference>
<dbReference type="InterPro" id="IPR000182">
    <property type="entry name" value="GNAT_dom"/>
</dbReference>
<comment type="caution">
    <text evidence="5">The sequence shown here is derived from an EMBL/GenBank/DDBJ whole genome shotgun (WGS) entry which is preliminary data.</text>
</comment>
<reference evidence="5 6" key="1">
    <citation type="submission" date="2019-12" db="EMBL/GenBank/DDBJ databases">
        <title>Genomic-based taxomic classification of the family Erythrobacteraceae.</title>
        <authorList>
            <person name="Xu L."/>
        </authorList>
    </citation>
    <scope>NUCLEOTIDE SEQUENCE [LARGE SCALE GENOMIC DNA]</scope>
    <source>
        <strain evidence="5 6">CGMCC 1.8703</strain>
    </source>
</reference>
<evidence type="ECO:0000256" key="2">
    <source>
        <dbReference type="ARBA" id="ARBA00023315"/>
    </source>
</evidence>
<dbReference type="GeneID" id="93687343"/>
<dbReference type="PROSITE" id="PS51186">
    <property type="entry name" value="GNAT"/>
    <property type="match status" value="1"/>
</dbReference>
<accession>A0A6I4UCL1</accession>
<dbReference type="EMBL" id="WTYG01000004">
    <property type="protein sequence ID" value="MXP36682.1"/>
    <property type="molecule type" value="Genomic_DNA"/>
</dbReference>
<evidence type="ECO:0000259" key="3">
    <source>
        <dbReference type="PROSITE" id="PS51186"/>
    </source>
</evidence>
<dbReference type="Gene3D" id="3.40.630.30">
    <property type="match status" value="1"/>
</dbReference>
<gene>
    <name evidence="5" type="ORF">GRI55_13040</name>
    <name evidence="4" type="ORF">QOZ97_002523</name>
</gene>
<dbReference type="Pfam" id="PF00583">
    <property type="entry name" value="Acetyltransf_1"/>
    <property type="match status" value="1"/>
</dbReference>
<dbReference type="CDD" id="cd04301">
    <property type="entry name" value="NAT_SF"/>
    <property type="match status" value="1"/>
</dbReference>
<evidence type="ECO:0000256" key="1">
    <source>
        <dbReference type="ARBA" id="ARBA00022679"/>
    </source>
</evidence>
<sequence length="172" mass="18892">MSAFSIRLARPEDAEAFHRVEDDAAALLLEAPSLEGIPIPPTASARDHARTIARGRSLTATVGEVVVGFAAAEPMRRELHLHELSVARAHQRRGIGATLLEALVIDARNSAFRAITLTTFADLPWNEGFYARHGFVVVENFESHPHLTQSLDRAVALGIPRERRVAMIRFLG</sequence>
<proteinExistence type="predicted"/>
<feature type="domain" description="N-acetyltransferase" evidence="3">
    <location>
        <begin position="4"/>
        <end position="162"/>
    </location>
</feature>
<evidence type="ECO:0000313" key="4">
    <source>
        <dbReference type="EMBL" id="MDQ0566976.1"/>
    </source>
</evidence>
<keyword evidence="7" id="KW-1185">Reference proteome</keyword>
<dbReference type="AlphaFoldDB" id="A0A6I4UCL1"/>
<dbReference type="InterPro" id="IPR016181">
    <property type="entry name" value="Acyl_CoA_acyltransferase"/>
</dbReference>
<keyword evidence="2" id="KW-0012">Acyltransferase</keyword>
<evidence type="ECO:0000313" key="5">
    <source>
        <dbReference type="EMBL" id="MXP36682.1"/>
    </source>
</evidence>